<keyword evidence="2" id="KW-1185">Reference proteome</keyword>
<organism evidence="1 2">
    <name type="scientific">Haemophilus sputorum</name>
    <dbReference type="NCBI Taxonomy" id="1078480"/>
    <lineage>
        <taxon>Bacteria</taxon>
        <taxon>Pseudomonadati</taxon>
        <taxon>Pseudomonadota</taxon>
        <taxon>Gammaproteobacteria</taxon>
        <taxon>Pasteurellales</taxon>
        <taxon>Pasteurellaceae</taxon>
        <taxon>Haemophilus</taxon>
    </lineage>
</organism>
<evidence type="ECO:0000313" key="1">
    <source>
        <dbReference type="EMBL" id="RDF10983.1"/>
    </source>
</evidence>
<reference evidence="1 2" key="1">
    <citation type="submission" date="2018-05" db="EMBL/GenBank/DDBJ databases">
        <title>Draft Genome Sequences for a Diverse set of 7 Haemophilus Species.</title>
        <authorList>
            <person name="Nichols M."/>
            <person name="Topaz N."/>
            <person name="Wang X."/>
            <person name="Wang X."/>
            <person name="Boxrud D."/>
        </authorList>
    </citation>
    <scope>NUCLEOTIDE SEQUENCE [LARGE SCALE GENOMIC DNA]</scope>
    <source>
        <strain evidence="1 2">C2015005473</strain>
    </source>
</reference>
<accession>A0ABX9HQF9</accession>
<sequence>MRQSKMTNRIKHDLSPQGIGELMKAPIRATLSCLDFPYIRLQKETDDNGKDFYLGVLVLELGNEIIIEMAGANYFKESLAIIAYHQQMTTTPLLIDDEVEPSIRYFCEHSQFAKSVNPLIEHGTGKEITLEMMTKTNREKADLFFAEKRIKEGKE</sequence>
<name>A0ABX9HQF9_9PAST</name>
<evidence type="ECO:0000313" key="2">
    <source>
        <dbReference type="Proteomes" id="UP000253950"/>
    </source>
</evidence>
<evidence type="ECO:0008006" key="3">
    <source>
        <dbReference type="Google" id="ProtNLM"/>
    </source>
</evidence>
<gene>
    <name evidence="1" type="ORF">DPV84_06505</name>
</gene>
<dbReference type="EMBL" id="QEQG01000006">
    <property type="protein sequence ID" value="RDF10983.1"/>
    <property type="molecule type" value="Genomic_DNA"/>
</dbReference>
<dbReference type="Proteomes" id="UP000253950">
    <property type="component" value="Unassembled WGS sequence"/>
</dbReference>
<comment type="caution">
    <text evidence="1">The sequence shown here is derived from an EMBL/GenBank/DDBJ whole genome shotgun (WGS) entry which is preliminary data.</text>
</comment>
<protein>
    <recommendedName>
        <fullName evidence="3">BFN domain-containing protein</fullName>
    </recommendedName>
</protein>
<proteinExistence type="predicted"/>